<dbReference type="Pfam" id="PF00710">
    <property type="entry name" value="Asparaginase"/>
    <property type="match status" value="2"/>
</dbReference>
<sequence>MDSVFPQQDLPIIRQPQDQTKTEKNKTDELHTIATGGTIDSHWEPTKDTVISNTQSIIPQYLRNVRLPHHDVSSETIILKDSREIDLATQKIIGEQVAESAHLRILVTTGTYLMPDIAGAIFHHPACQQFGRMDKMVVVTGGTIPLKGFSISDSGFNLGMSAAILQDHPDIPVALVMSGMCLDVSKGVKKDLTSAVFVNSGYLDEYDVLGYKNFFLIPAGGSIDFELDHLDGLRPARDSAIPNYLRTCIRMQRPFYAINPFIKDSRDLTDENLKLIADIINDNHAQHILITTGLYKIQKIQQYLRNTLTGDNLSKRIILTGSRIPLGSGEISDAPFNLGYALGKMATLPPGVHVALNGVIMSDAENVIDLLYTPEEKAILRAKNNL</sequence>
<evidence type="ECO:0000313" key="3">
    <source>
        <dbReference type="EMBL" id="OIP98747.1"/>
    </source>
</evidence>
<comment type="caution">
    <text evidence="3">The sequence shown here is derived from an EMBL/GenBank/DDBJ whole genome shotgun (WGS) entry which is preliminary data.</text>
</comment>
<gene>
    <name evidence="3" type="ORF">AUK40_01220</name>
</gene>
<evidence type="ECO:0000259" key="2">
    <source>
        <dbReference type="Pfam" id="PF00710"/>
    </source>
</evidence>
<dbReference type="InterPro" id="IPR037152">
    <property type="entry name" value="L-asparaginase_N_sf"/>
</dbReference>
<name>A0A1J5IPX2_9BACT</name>
<dbReference type="PIRSF" id="PIRSF500176">
    <property type="entry name" value="L_ASNase"/>
    <property type="match status" value="1"/>
</dbReference>
<dbReference type="STRING" id="1817892.AUK40_01220"/>
<evidence type="ECO:0000313" key="4">
    <source>
        <dbReference type="Proteomes" id="UP000183245"/>
    </source>
</evidence>
<dbReference type="Gene3D" id="3.40.50.1170">
    <property type="entry name" value="L-asparaginase, N-terminal domain"/>
    <property type="match status" value="2"/>
</dbReference>
<feature type="domain" description="L-asparaginase N-terminal" evidence="2">
    <location>
        <begin position="217"/>
        <end position="362"/>
    </location>
</feature>
<dbReference type="InterPro" id="IPR027474">
    <property type="entry name" value="L-asparaginase_N"/>
</dbReference>
<evidence type="ECO:0000256" key="1">
    <source>
        <dbReference type="SAM" id="MobiDB-lite"/>
    </source>
</evidence>
<dbReference type="InterPro" id="IPR036152">
    <property type="entry name" value="Asp/glu_Ase-like_sf"/>
</dbReference>
<dbReference type="PIRSF" id="PIRSF001220">
    <property type="entry name" value="L-ASNase_gatD"/>
    <property type="match status" value="1"/>
</dbReference>
<dbReference type="SUPFAM" id="SSF53774">
    <property type="entry name" value="Glutaminase/Asparaginase"/>
    <property type="match status" value="2"/>
</dbReference>
<reference evidence="3 4" key="1">
    <citation type="journal article" date="2016" name="Environ. Microbiol.">
        <title>Genomic resolution of a cold subsurface aquifer community provides metabolic insights for novel microbes adapted to high CO concentrations.</title>
        <authorList>
            <person name="Probst A.J."/>
            <person name="Castelle C.J."/>
            <person name="Singh A."/>
            <person name="Brown C.T."/>
            <person name="Anantharaman K."/>
            <person name="Sharon I."/>
            <person name="Hug L.A."/>
            <person name="Burstein D."/>
            <person name="Emerson J.B."/>
            <person name="Thomas B.C."/>
            <person name="Banfield J.F."/>
        </authorList>
    </citation>
    <scope>NUCLEOTIDE SEQUENCE [LARGE SCALE GENOMIC DNA]</scope>
    <source>
        <strain evidence="3">CG2_30_54_11</strain>
    </source>
</reference>
<dbReference type="AlphaFoldDB" id="A0A1J5IPX2"/>
<accession>A0A1J5IPX2</accession>
<feature type="domain" description="L-asparaginase N-terminal" evidence="2">
    <location>
        <begin position="31"/>
        <end position="183"/>
    </location>
</feature>
<dbReference type="EMBL" id="MNZT01000022">
    <property type="protein sequence ID" value="OIP98747.1"/>
    <property type="molecule type" value="Genomic_DNA"/>
</dbReference>
<proteinExistence type="predicted"/>
<protein>
    <recommendedName>
        <fullName evidence="2">L-asparaginase N-terminal domain-containing protein</fullName>
    </recommendedName>
</protein>
<feature type="region of interest" description="Disordered" evidence="1">
    <location>
        <begin position="1"/>
        <end position="26"/>
    </location>
</feature>
<organism evidence="3 4">
    <name type="scientific">Candidatus Wirthbacteria bacterium CG2_30_54_11</name>
    <dbReference type="NCBI Taxonomy" id="1817892"/>
    <lineage>
        <taxon>Bacteria</taxon>
        <taxon>Candidatus Wirthbacteria</taxon>
    </lineage>
</organism>
<dbReference type="Proteomes" id="UP000183245">
    <property type="component" value="Unassembled WGS sequence"/>
</dbReference>
<dbReference type="InterPro" id="IPR006034">
    <property type="entry name" value="Asparaginase/glutaminase-like"/>
</dbReference>